<comment type="caution">
    <text evidence="12">The sequence shown here is derived from an EMBL/GenBank/DDBJ whole genome shotgun (WGS) entry which is preliminary data.</text>
</comment>
<evidence type="ECO:0000256" key="7">
    <source>
        <dbReference type="ARBA" id="ARBA00052232"/>
    </source>
</evidence>
<dbReference type="PROSITE" id="PS00375">
    <property type="entry name" value="UDPGT"/>
    <property type="match status" value="2"/>
</dbReference>
<comment type="similarity">
    <text evidence="3">Belongs to the UDP-glycosyltransferase family.</text>
</comment>
<sequence>MAKPALVLLPEWGSGHLMSMLDSCKRVLLSGDGEAFSITLLVMRPPTAEATSEVESHVRREAASGLDIRFHRLPAVDPPSDAVGVEEFIARYIALHAPHVRDAVAAMSSSCPVAALVLDMFASPLVDVARDLGVPSYVFMSSTGAMLALMLHLPVLHEKVTVEFEEVDGDLEIPGLPPLPPASMPCPVVDKKSPNYTWFLRLGDRFMDATGIIANTTDSLEPGPLAAIAEGRCVPGRTAPPVYPIGPVLSLGDRDRSLAPSHECVAWLDAQPPASVVFLCFGSMGWFEPTQVVEITAALERCDHRFLWVLRGPPSPVSRHPTDADLDELLPEGFLERTEGRGMVWPRWAPQKDILAHPAVGGFVTHGGWNSVLESLWHGVPMAPWPLYAEQHLNAFELVADVGVAVPLRVDRKRDNFVEAAELERAVRTLMGGGDEEEGRRAREKAAEMKAVCREAVAEGGSSHAALRRLAVVLQSGAVIPKGRSESPGAAAQTGLLHTKKSPPVEVRQGPAILGSELSSFSSHFRPDLPFSRPTFYHALQSAAFRFGPLVLFSHGPSSAHLRAEPLKRRDSGMVPGPPSSDDDDDAAAASALTLDGSRAPGKINVLILQSKSSNPCPSMATPTVVLVPTWGAGHLMSLLEAGKRLLARAGGALSLTVLVMRLPSDFEQLAAEVAGLIRREEASGLDVRFVHLPAVEPPTDTVGIEEFVSRFVQAHAPHVRDAVAALDRPVAALVLDFFCTTLLDVSRDLAVPGYVYFTSDAAMLALMLRLPALHEEVTVEFEEMEGGVDVPGLPPVPPSSLPTPVTDKKNPNYTWFVYHGRRFAETDGIMVNTAAELEPSALAAIAGGRCTRGVRAPVIYTIGPVISFPSPSEQKQTSECVRWLDGQPPKSVVLLCFGSGGFFPAPQAHEVAHGLERSGHRFLWVLRGPPAPGSMQPTDANLSELLPDGFLERTKDRGLVWPTWAPQKEMLAHAAVGGFVTHCGWNSVLESLWHGVPMAPWPLYAEQHLNAFMLVEVMGVAVAMEVDRKRGNFVEAAELERAVKELMGGGEEGRKAREKAVEMKAACRNAVEEGGSSYSALQRLSEELCKGALLDTSN</sequence>
<evidence type="ECO:0000313" key="12">
    <source>
        <dbReference type="EMBL" id="KAF8700319.1"/>
    </source>
</evidence>
<organism evidence="12 13">
    <name type="scientific">Digitaria exilis</name>
    <dbReference type="NCBI Taxonomy" id="1010633"/>
    <lineage>
        <taxon>Eukaryota</taxon>
        <taxon>Viridiplantae</taxon>
        <taxon>Streptophyta</taxon>
        <taxon>Embryophyta</taxon>
        <taxon>Tracheophyta</taxon>
        <taxon>Spermatophyta</taxon>
        <taxon>Magnoliopsida</taxon>
        <taxon>Liliopsida</taxon>
        <taxon>Poales</taxon>
        <taxon>Poaceae</taxon>
        <taxon>PACMAD clade</taxon>
        <taxon>Panicoideae</taxon>
        <taxon>Panicodae</taxon>
        <taxon>Paniceae</taxon>
        <taxon>Anthephorinae</taxon>
        <taxon>Digitaria</taxon>
    </lineage>
</organism>
<dbReference type="GO" id="GO:0035251">
    <property type="term" value="F:UDP-glucosyltransferase activity"/>
    <property type="evidence" value="ECO:0007669"/>
    <property type="project" value="InterPro"/>
</dbReference>
<keyword evidence="4" id="KW-0328">Glycosyltransferase</keyword>
<evidence type="ECO:0000256" key="4">
    <source>
        <dbReference type="ARBA" id="ARBA00022676"/>
    </source>
</evidence>
<feature type="compositionally biased region" description="Basic and acidic residues" evidence="11">
    <location>
        <begin position="563"/>
        <end position="572"/>
    </location>
</feature>
<evidence type="ECO:0000256" key="10">
    <source>
        <dbReference type="ARBA" id="ARBA00080193"/>
    </source>
</evidence>
<dbReference type="Gene3D" id="3.40.50.2000">
    <property type="entry name" value="Glycogen Phosphorylase B"/>
    <property type="match status" value="4"/>
</dbReference>
<reference evidence="12" key="1">
    <citation type="submission" date="2020-07" db="EMBL/GenBank/DDBJ databases">
        <title>Genome sequence and genetic diversity analysis of an under-domesticated orphan crop, white fonio (Digitaria exilis).</title>
        <authorList>
            <person name="Bennetzen J.L."/>
            <person name="Chen S."/>
            <person name="Ma X."/>
            <person name="Wang X."/>
            <person name="Yssel A.E.J."/>
            <person name="Chaluvadi S.R."/>
            <person name="Johnson M."/>
            <person name="Gangashetty P."/>
            <person name="Hamidou F."/>
            <person name="Sanogo M.D."/>
            <person name="Zwaenepoel A."/>
            <person name="Wallace J."/>
            <person name="Van De Peer Y."/>
            <person name="Van Deynze A."/>
        </authorList>
    </citation>
    <scope>NUCLEOTIDE SEQUENCE</scope>
    <source>
        <tissue evidence="12">Leaves</tissue>
    </source>
</reference>
<dbReference type="PANTHER" id="PTHR48048:SF30">
    <property type="entry name" value="GLYCOSYLTRANSFERASE"/>
    <property type="match status" value="1"/>
</dbReference>
<evidence type="ECO:0000256" key="1">
    <source>
        <dbReference type="ARBA" id="ARBA00004123"/>
    </source>
</evidence>
<evidence type="ECO:0000256" key="11">
    <source>
        <dbReference type="SAM" id="MobiDB-lite"/>
    </source>
</evidence>
<evidence type="ECO:0000256" key="3">
    <source>
        <dbReference type="ARBA" id="ARBA00009995"/>
    </source>
</evidence>
<protein>
    <recommendedName>
        <fullName evidence="9">Malvidin galactosylase UGT88C3</fullName>
    </recommendedName>
    <alternativeName>
        <fullName evidence="10">UDP-glycosyltransferase 88C3</fullName>
    </alternativeName>
</protein>
<proteinExistence type="inferred from homology"/>
<dbReference type="Pfam" id="PF00201">
    <property type="entry name" value="UDPGT"/>
    <property type="match status" value="2"/>
</dbReference>
<feature type="region of interest" description="Disordered" evidence="11">
    <location>
        <begin position="563"/>
        <end position="588"/>
    </location>
</feature>
<evidence type="ECO:0000256" key="5">
    <source>
        <dbReference type="ARBA" id="ARBA00022679"/>
    </source>
</evidence>
<keyword evidence="13" id="KW-1185">Reference proteome</keyword>
<dbReference type="OrthoDB" id="747132at2759"/>
<evidence type="ECO:0000256" key="2">
    <source>
        <dbReference type="ARBA" id="ARBA00004935"/>
    </source>
</evidence>
<evidence type="ECO:0000256" key="9">
    <source>
        <dbReference type="ARBA" id="ARBA00069714"/>
    </source>
</evidence>
<dbReference type="InterPro" id="IPR002213">
    <property type="entry name" value="UDP_glucos_trans"/>
</dbReference>
<gene>
    <name evidence="12" type="ORF">HU200_034251</name>
</gene>
<accession>A0A835ENU6</accession>
<dbReference type="SUPFAM" id="SSF53756">
    <property type="entry name" value="UDP-Glycosyltransferase/glycogen phosphorylase"/>
    <property type="match status" value="2"/>
</dbReference>
<comment type="function">
    <text evidence="8">UDP-glycosyltransferase which uses UDP-galactose and malvidin as substrates to catalyze the biosynthesis of malvidin 3-O-galactoside, an anthocyanin conferring purple pigmentation.</text>
</comment>
<comment type="catalytic activity">
    <reaction evidence="7">
        <text>malvidin + UDP-alpha-D-galactose = malvidin 3-O-beta-D-galactoside + UDP + H(+)</text>
        <dbReference type="Rhea" id="RHEA:74131"/>
        <dbReference type="ChEBI" id="CHEBI:15378"/>
        <dbReference type="ChEBI" id="CHEBI:58223"/>
        <dbReference type="ChEBI" id="CHEBI:66914"/>
        <dbReference type="ChEBI" id="CHEBI:144781"/>
        <dbReference type="ChEBI" id="CHEBI:193100"/>
    </reaction>
    <physiologicalReaction direction="left-to-right" evidence="7">
        <dbReference type="Rhea" id="RHEA:74132"/>
    </physiologicalReaction>
</comment>
<dbReference type="InterPro" id="IPR050481">
    <property type="entry name" value="UDP-glycosyltransf_plant"/>
</dbReference>
<dbReference type="AlphaFoldDB" id="A0A835ENU6"/>
<dbReference type="InterPro" id="IPR035595">
    <property type="entry name" value="UDP_glycos_trans_CS"/>
</dbReference>
<name>A0A835ENU6_9POAL</name>
<comment type="subcellular location">
    <subcellularLocation>
        <location evidence="1">Nucleus</location>
    </subcellularLocation>
</comment>
<evidence type="ECO:0000256" key="8">
    <source>
        <dbReference type="ARBA" id="ARBA00058579"/>
    </source>
</evidence>
<keyword evidence="5" id="KW-0808">Transferase</keyword>
<keyword evidence="6" id="KW-0539">Nucleus</keyword>
<dbReference type="FunFam" id="3.40.50.2000:FF:000089">
    <property type="entry name" value="Glycosyltransferase"/>
    <property type="match status" value="2"/>
</dbReference>
<dbReference type="PANTHER" id="PTHR48048">
    <property type="entry name" value="GLYCOSYLTRANSFERASE"/>
    <property type="match status" value="1"/>
</dbReference>
<comment type="pathway">
    <text evidence="2">Pigment biosynthesis; anthocyanin biosynthesis.</text>
</comment>
<dbReference type="EMBL" id="JACEFO010001827">
    <property type="protein sequence ID" value="KAF8700319.1"/>
    <property type="molecule type" value="Genomic_DNA"/>
</dbReference>
<dbReference type="FunFam" id="3.40.50.2000:FF:000086">
    <property type="entry name" value="Glycosyltransferase"/>
    <property type="match status" value="2"/>
</dbReference>
<dbReference type="Proteomes" id="UP000636709">
    <property type="component" value="Unassembled WGS sequence"/>
</dbReference>
<evidence type="ECO:0000313" key="13">
    <source>
        <dbReference type="Proteomes" id="UP000636709"/>
    </source>
</evidence>
<dbReference type="CDD" id="cd03784">
    <property type="entry name" value="GT1_Gtf-like"/>
    <property type="match status" value="2"/>
</dbReference>
<dbReference type="GO" id="GO:0005634">
    <property type="term" value="C:nucleus"/>
    <property type="evidence" value="ECO:0007669"/>
    <property type="project" value="UniProtKB-SubCell"/>
</dbReference>
<evidence type="ECO:0000256" key="6">
    <source>
        <dbReference type="ARBA" id="ARBA00023242"/>
    </source>
</evidence>